<dbReference type="GO" id="GO:0006310">
    <property type="term" value="P:DNA recombination"/>
    <property type="evidence" value="ECO:0007669"/>
    <property type="project" value="UniProtKB-KW"/>
</dbReference>
<evidence type="ECO:0000313" key="13">
    <source>
        <dbReference type="Proteomes" id="UP000256334"/>
    </source>
</evidence>
<evidence type="ECO:0000259" key="10">
    <source>
        <dbReference type="PROSITE" id="PS51898"/>
    </source>
</evidence>
<dbReference type="GO" id="GO:0007059">
    <property type="term" value="P:chromosome segregation"/>
    <property type="evidence" value="ECO:0007669"/>
    <property type="project" value="UniProtKB-KW"/>
</dbReference>
<dbReference type="Proteomes" id="UP000256334">
    <property type="component" value="Unassembled WGS sequence"/>
</dbReference>
<name>A0A3D9DZY4_9GAMM</name>
<evidence type="ECO:0000256" key="8">
    <source>
        <dbReference type="ARBA" id="ARBA00023306"/>
    </source>
</evidence>
<dbReference type="InterPro" id="IPR044068">
    <property type="entry name" value="CB"/>
</dbReference>
<dbReference type="Pfam" id="PF00589">
    <property type="entry name" value="Phage_integrase"/>
    <property type="match status" value="1"/>
</dbReference>
<evidence type="ECO:0000256" key="5">
    <source>
        <dbReference type="ARBA" id="ARBA00022908"/>
    </source>
</evidence>
<dbReference type="InterPro" id="IPR002104">
    <property type="entry name" value="Integrase_catalytic"/>
</dbReference>
<evidence type="ECO:0000256" key="1">
    <source>
        <dbReference type="ARBA" id="ARBA00004496"/>
    </source>
</evidence>
<feature type="domain" description="Core-binding (CB)" evidence="11">
    <location>
        <begin position="35"/>
        <end position="139"/>
    </location>
</feature>
<dbReference type="Gene3D" id="1.10.443.10">
    <property type="entry name" value="Intergrase catalytic core"/>
    <property type="match status" value="1"/>
</dbReference>
<dbReference type="RefSeq" id="WP_115853141.1">
    <property type="nucleotide sequence ID" value="NZ_QRDJ01000006.1"/>
</dbReference>
<dbReference type="EMBL" id="QRDJ01000006">
    <property type="protein sequence ID" value="REC96215.1"/>
    <property type="molecule type" value="Genomic_DNA"/>
</dbReference>
<accession>A0A3D9DZY4</accession>
<dbReference type="GO" id="GO:0015074">
    <property type="term" value="P:DNA integration"/>
    <property type="evidence" value="ECO:0007669"/>
    <property type="project" value="UniProtKB-KW"/>
</dbReference>
<dbReference type="InterPro" id="IPR011010">
    <property type="entry name" value="DNA_brk_join_enz"/>
</dbReference>
<keyword evidence="6 9" id="KW-0238">DNA-binding</keyword>
<keyword evidence="13" id="KW-1185">Reference proteome</keyword>
<gene>
    <name evidence="12" type="ORF">C8D72_0895</name>
</gene>
<dbReference type="PANTHER" id="PTHR30349:SF77">
    <property type="entry name" value="TYROSINE RECOMBINASE XERC"/>
    <property type="match status" value="1"/>
</dbReference>
<dbReference type="SUPFAM" id="SSF56349">
    <property type="entry name" value="DNA breaking-rejoining enzymes"/>
    <property type="match status" value="1"/>
</dbReference>
<reference evidence="12 13" key="1">
    <citation type="submission" date="2018-07" db="EMBL/GenBank/DDBJ databases">
        <title>Genomic Encyclopedia of Type Strains, Phase IV (KMG-IV): sequencing the most valuable type-strain genomes for metagenomic binning, comparative biology and taxonomic classification.</title>
        <authorList>
            <person name="Goeker M."/>
        </authorList>
    </citation>
    <scope>NUCLEOTIDE SEQUENCE [LARGE SCALE GENOMIC DNA]</scope>
    <source>
        <strain evidence="12 13">DSM 14324</strain>
    </source>
</reference>
<dbReference type="Gene3D" id="1.10.150.130">
    <property type="match status" value="1"/>
</dbReference>
<dbReference type="GO" id="GO:0051301">
    <property type="term" value="P:cell division"/>
    <property type="evidence" value="ECO:0007669"/>
    <property type="project" value="UniProtKB-KW"/>
</dbReference>
<protein>
    <submittedName>
        <fullName evidence="12">Site-specific recombinase XerD</fullName>
    </submittedName>
</protein>
<dbReference type="PROSITE" id="PS51898">
    <property type="entry name" value="TYR_RECOMBINASE"/>
    <property type="match status" value="1"/>
</dbReference>
<keyword evidence="4" id="KW-0159">Chromosome partition</keyword>
<dbReference type="GO" id="GO:0005737">
    <property type="term" value="C:cytoplasm"/>
    <property type="evidence" value="ECO:0007669"/>
    <property type="project" value="UniProtKB-SubCell"/>
</dbReference>
<dbReference type="GO" id="GO:0003677">
    <property type="term" value="F:DNA binding"/>
    <property type="evidence" value="ECO:0007669"/>
    <property type="project" value="UniProtKB-UniRule"/>
</dbReference>
<evidence type="ECO:0000256" key="4">
    <source>
        <dbReference type="ARBA" id="ARBA00022829"/>
    </source>
</evidence>
<dbReference type="InterPro" id="IPR013762">
    <property type="entry name" value="Integrase-like_cat_sf"/>
</dbReference>
<comment type="subcellular location">
    <subcellularLocation>
        <location evidence="1">Cytoplasm</location>
    </subcellularLocation>
</comment>
<organism evidence="12 13">
    <name type="scientific">Kushneria indalinina DSM 14324</name>
    <dbReference type="NCBI Taxonomy" id="1122140"/>
    <lineage>
        <taxon>Bacteria</taxon>
        <taxon>Pseudomonadati</taxon>
        <taxon>Pseudomonadota</taxon>
        <taxon>Gammaproteobacteria</taxon>
        <taxon>Oceanospirillales</taxon>
        <taxon>Halomonadaceae</taxon>
        <taxon>Kushneria</taxon>
    </lineage>
</organism>
<keyword evidence="5" id="KW-0229">DNA integration</keyword>
<dbReference type="InterPro" id="IPR050090">
    <property type="entry name" value="Tyrosine_recombinase_XerCD"/>
</dbReference>
<evidence type="ECO:0000256" key="9">
    <source>
        <dbReference type="PROSITE-ProRule" id="PRU01248"/>
    </source>
</evidence>
<sequence>MKKALSIEPDADRDRKTVLVERDAHVVPGQLVEAGSDREIVAAWLMEYRASAQTFRQYRKEAERLLLWLEGQGKRLAHINRRTLDDFEQFLADPRPASEWIGPPSPRHSEHWRPFRKGLSAASRRQSLVILQTLFGWLIEAGWLRQNPFRLMRGKRRRLDNTQAGVERYLERPLWQWCWQALDTPPPAGASLRARYEFERRRFIFAFAYLLAPRVSEMSHARMNDFLKREGQWWWQVTGKGGKRASIPVPDAMMEALMQWRRMLGLTDMPTPEESTPVIRALDGKRGVGDNQLYRMIKTAFEVLAVKKDQEGEAAQNEARRLRLATPHWLRHTAITHQAQQGVELRYLARTARHSRLETTARYLHAETQEWHGQINRHTLDLSDEAPDDTL</sequence>
<keyword evidence="8" id="KW-0131">Cell cycle</keyword>
<dbReference type="PANTHER" id="PTHR30349">
    <property type="entry name" value="PHAGE INTEGRASE-RELATED"/>
    <property type="match status" value="1"/>
</dbReference>
<proteinExistence type="predicted"/>
<evidence type="ECO:0000313" key="12">
    <source>
        <dbReference type="EMBL" id="REC96215.1"/>
    </source>
</evidence>
<evidence type="ECO:0000256" key="7">
    <source>
        <dbReference type="ARBA" id="ARBA00023172"/>
    </source>
</evidence>
<evidence type="ECO:0000256" key="3">
    <source>
        <dbReference type="ARBA" id="ARBA00022618"/>
    </source>
</evidence>
<dbReference type="PROSITE" id="PS51900">
    <property type="entry name" value="CB"/>
    <property type="match status" value="1"/>
</dbReference>
<evidence type="ECO:0000259" key="11">
    <source>
        <dbReference type="PROSITE" id="PS51900"/>
    </source>
</evidence>
<dbReference type="OrthoDB" id="8610787at2"/>
<evidence type="ECO:0000256" key="2">
    <source>
        <dbReference type="ARBA" id="ARBA00022490"/>
    </source>
</evidence>
<comment type="caution">
    <text evidence="12">The sequence shown here is derived from an EMBL/GenBank/DDBJ whole genome shotgun (WGS) entry which is preliminary data.</text>
</comment>
<keyword evidence="3" id="KW-0132">Cell division</keyword>
<dbReference type="InterPro" id="IPR010998">
    <property type="entry name" value="Integrase_recombinase_N"/>
</dbReference>
<dbReference type="AlphaFoldDB" id="A0A3D9DZY4"/>
<evidence type="ECO:0000256" key="6">
    <source>
        <dbReference type="ARBA" id="ARBA00023125"/>
    </source>
</evidence>
<dbReference type="CDD" id="cd00397">
    <property type="entry name" value="DNA_BRE_C"/>
    <property type="match status" value="1"/>
</dbReference>
<keyword evidence="2" id="KW-0963">Cytoplasm</keyword>
<keyword evidence="7" id="KW-0233">DNA recombination</keyword>
<feature type="domain" description="Tyr recombinase" evidence="10">
    <location>
        <begin position="165"/>
        <end position="376"/>
    </location>
</feature>